<accession>A0A8J3J4L6</accession>
<protein>
    <submittedName>
        <fullName evidence="1">Uncharacterized protein</fullName>
    </submittedName>
</protein>
<evidence type="ECO:0000313" key="1">
    <source>
        <dbReference type="EMBL" id="GHP00612.1"/>
    </source>
</evidence>
<dbReference type="EMBL" id="BNJK01000003">
    <property type="protein sequence ID" value="GHP00612.1"/>
    <property type="molecule type" value="Genomic_DNA"/>
</dbReference>
<reference evidence="1" key="1">
    <citation type="submission" date="2020-10" db="EMBL/GenBank/DDBJ databases">
        <title>Taxonomic study of unclassified bacteria belonging to the class Ktedonobacteria.</title>
        <authorList>
            <person name="Yabe S."/>
            <person name="Wang C.M."/>
            <person name="Zheng Y."/>
            <person name="Sakai Y."/>
            <person name="Cavaletti L."/>
            <person name="Monciardini P."/>
            <person name="Donadio S."/>
        </authorList>
    </citation>
    <scope>NUCLEOTIDE SEQUENCE</scope>
    <source>
        <strain evidence="1">ID150040</strain>
    </source>
</reference>
<evidence type="ECO:0000313" key="2">
    <source>
        <dbReference type="Proteomes" id="UP000597444"/>
    </source>
</evidence>
<keyword evidence="2" id="KW-1185">Reference proteome</keyword>
<name>A0A8J3J4L6_9CHLR</name>
<organism evidence="1 2">
    <name type="scientific">Reticulibacter mediterranei</name>
    <dbReference type="NCBI Taxonomy" id="2778369"/>
    <lineage>
        <taxon>Bacteria</taxon>
        <taxon>Bacillati</taxon>
        <taxon>Chloroflexota</taxon>
        <taxon>Ktedonobacteria</taxon>
        <taxon>Ktedonobacterales</taxon>
        <taxon>Reticulibacteraceae</taxon>
        <taxon>Reticulibacter</taxon>
    </lineage>
</organism>
<proteinExistence type="predicted"/>
<dbReference type="RefSeq" id="WP_220211203.1">
    <property type="nucleotide sequence ID" value="NZ_BNJK01000003.1"/>
</dbReference>
<dbReference type="Proteomes" id="UP000597444">
    <property type="component" value="Unassembled WGS sequence"/>
</dbReference>
<dbReference type="AlphaFoldDB" id="A0A8J3J4L6"/>
<gene>
    <name evidence="1" type="ORF">KSF_106590</name>
</gene>
<sequence>MEYIGLVNDKETLADYLDDGRRVYVQALSIFDATPKEERQKPEYWAARCDTGEFANPEANPLVWIEQENGECQYYSSMISREQATATYYAAQAALPKEKTGKIHASEMKQLVRAFAVKYYAMMEGAPEKTVNRLCDRFNKIFDRIIAKYPDLDLENTSAFLIELNNRAKAWWKSRPFKGPAVDW</sequence>
<comment type="caution">
    <text evidence="1">The sequence shown here is derived from an EMBL/GenBank/DDBJ whole genome shotgun (WGS) entry which is preliminary data.</text>
</comment>